<evidence type="ECO:0000256" key="6">
    <source>
        <dbReference type="ARBA" id="ARBA00023002"/>
    </source>
</evidence>
<evidence type="ECO:0000256" key="9">
    <source>
        <dbReference type="PIRSR" id="PIRSR602401-1"/>
    </source>
</evidence>
<keyword evidence="12" id="KW-1185">Reference proteome</keyword>
<proteinExistence type="inferred from homology"/>
<evidence type="ECO:0000256" key="5">
    <source>
        <dbReference type="ARBA" id="ARBA00022723"/>
    </source>
</evidence>
<evidence type="ECO:0000256" key="8">
    <source>
        <dbReference type="ARBA" id="ARBA00023033"/>
    </source>
</evidence>
<dbReference type="PRINTS" id="PR00385">
    <property type="entry name" value="P450"/>
</dbReference>
<feature type="transmembrane region" description="Helical" evidence="10">
    <location>
        <begin position="12"/>
        <end position="32"/>
    </location>
</feature>
<dbReference type="Gene3D" id="1.10.630.10">
    <property type="entry name" value="Cytochrome P450"/>
    <property type="match status" value="1"/>
</dbReference>
<keyword evidence="10" id="KW-0472">Membrane</keyword>
<gene>
    <name evidence="11" type="ORF">CspeluHIS016_0207460</name>
</gene>
<evidence type="ECO:0000256" key="4">
    <source>
        <dbReference type="ARBA" id="ARBA00022617"/>
    </source>
</evidence>
<dbReference type="PANTHER" id="PTHR46300">
    <property type="entry name" value="P450, PUTATIVE (EUROFUNG)-RELATED-RELATED"/>
    <property type="match status" value="1"/>
</dbReference>
<dbReference type="AlphaFoldDB" id="A0AAD3TSM0"/>
<evidence type="ECO:0000256" key="7">
    <source>
        <dbReference type="ARBA" id="ARBA00023004"/>
    </source>
</evidence>
<accession>A0AAD3TSM0</accession>
<keyword evidence="10" id="KW-0812">Transmembrane</keyword>
<keyword evidence="5 9" id="KW-0479">Metal-binding</keyword>
<keyword evidence="8" id="KW-0503">Monooxygenase</keyword>
<evidence type="ECO:0000256" key="3">
    <source>
        <dbReference type="ARBA" id="ARBA00010617"/>
    </source>
</evidence>
<keyword evidence="6" id="KW-0560">Oxidoreductase</keyword>
<dbReference type="GO" id="GO:0005506">
    <property type="term" value="F:iron ion binding"/>
    <property type="evidence" value="ECO:0007669"/>
    <property type="project" value="InterPro"/>
</dbReference>
<comment type="cofactor">
    <cofactor evidence="1 9">
        <name>heme</name>
        <dbReference type="ChEBI" id="CHEBI:30413"/>
    </cofactor>
</comment>
<evidence type="ECO:0008006" key="13">
    <source>
        <dbReference type="Google" id="ProtNLM"/>
    </source>
</evidence>
<dbReference type="GO" id="GO:0020037">
    <property type="term" value="F:heme binding"/>
    <property type="evidence" value="ECO:0007669"/>
    <property type="project" value="InterPro"/>
</dbReference>
<dbReference type="PRINTS" id="PR00463">
    <property type="entry name" value="EP450I"/>
</dbReference>
<reference evidence="11" key="2">
    <citation type="submission" date="2023-06" db="EMBL/GenBank/DDBJ databases">
        <authorList>
            <person name="Kobayashi Y."/>
            <person name="Kayamori A."/>
            <person name="Aoki K."/>
            <person name="Shiwa Y."/>
            <person name="Fujita N."/>
            <person name="Sugita T."/>
            <person name="Iwasaki W."/>
            <person name="Tanaka N."/>
            <person name="Takashima M."/>
        </authorList>
    </citation>
    <scope>NUCLEOTIDE SEQUENCE</scope>
    <source>
        <strain evidence="11">HIS016</strain>
    </source>
</reference>
<evidence type="ECO:0000313" key="12">
    <source>
        <dbReference type="Proteomes" id="UP001222932"/>
    </source>
</evidence>
<dbReference type="Pfam" id="PF00067">
    <property type="entry name" value="p450"/>
    <property type="match status" value="1"/>
</dbReference>
<keyword evidence="10" id="KW-1133">Transmembrane helix</keyword>
<protein>
    <recommendedName>
        <fullName evidence="13">Cytochrome P450</fullName>
    </recommendedName>
</protein>
<dbReference type="InterPro" id="IPR001128">
    <property type="entry name" value="Cyt_P450"/>
</dbReference>
<name>A0AAD3TSM0_9TREE</name>
<comment type="pathway">
    <text evidence="2">Secondary metabolite biosynthesis.</text>
</comment>
<evidence type="ECO:0000256" key="2">
    <source>
        <dbReference type="ARBA" id="ARBA00005179"/>
    </source>
</evidence>
<dbReference type="GO" id="GO:0016705">
    <property type="term" value="F:oxidoreductase activity, acting on paired donors, with incorporation or reduction of molecular oxygen"/>
    <property type="evidence" value="ECO:0007669"/>
    <property type="project" value="InterPro"/>
</dbReference>
<dbReference type="CDD" id="cd11065">
    <property type="entry name" value="CYP64-like"/>
    <property type="match status" value="1"/>
</dbReference>
<dbReference type="InterPro" id="IPR002401">
    <property type="entry name" value="Cyt_P450_E_grp-I"/>
</dbReference>
<organism evidence="11 12">
    <name type="scientific">Cutaneotrichosporon spelunceum</name>
    <dbReference type="NCBI Taxonomy" id="1672016"/>
    <lineage>
        <taxon>Eukaryota</taxon>
        <taxon>Fungi</taxon>
        <taxon>Dikarya</taxon>
        <taxon>Basidiomycota</taxon>
        <taxon>Agaricomycotina</taxon>
        <taxon>Tremellomycetes</taxon>
        <taxon>Trichosporonales</taxon>
        <taxon>Trichosporonaceae</taxon>
        <taxon>Cutaneotrichosporon</taxon>
    </lineage>
</organism>
<dbReference type="SUPFAM" id="SSF48264">
    <property type="entry name" value="Cytochrome P450"/>
    <property type="match status" value="1"/>
</dbReference>
<dbReference type="InterPro" id="IPR050364">
    <property type="entry name" value="Cytochrome_P450_fung"/>
</dbReference>
<feature type="binding site" description="axial binding residue" evidence="9">
    <location>
        <position position="436"/>
    </location>
    <ligand>
        <name>heme</name>
        <dbReference type="ChEBI" id="CHEBI:30413"/>
    </ligand>
    <ligandPart>
        <name>Fe</name>
        <dbReference type="ChEBI" id="CHEBI:18248"/>
    </ligandPart>
</feature>
<sequence length="508" mass="56839">MQDTALLKLPFTLTPLLSGVLAVLTLLLGLVIELARRRASYAHLPPGPKPHLLTGNVLPPKYPWRTFYELSKTYGPVFTLWGGTQPQVILNDMASAALFLDKNSRDTSDRPPHWAYISGGKRMVLQPHGDRWRRMRRALHSLLQPAKSAELRPYQEEAARRVVLDILNGGSYQDHISTYAATIVVHMAYGRTDRAHYTDPDIRGIVENGDRLGQLLRPGEYRLDAFPWLRFVPGYMNKMNRWNAEELVLFRTALDRAQADSKNGRIPCFATSLLEDRKELQLSYDEVAYLCGSVFGAGSDTSSAAIQIVIMAAATHPEWQARVQAELDSVAGEGSPGFDVLDQDEVPLLHAFVAESIRWRPVSAGGFTHRTTAPVVYGDYIVPSGVLITGNHWAIHRDEGYYGPAVEEFKPERWLKDGEFNKSMKHVQYGFGRRVCPGQHVANNSVLINSALLLWAFDISKSFDKSGKPVPIDTLAFTNTANSHPLKFDVKFTPRHAKLTELLQGEEV</sequence>
<dbReference type="Proteomes" id="UP001222932">
    <property type="component" value="Unassembled WGS sequence"/>
</dbReference>
<keyword evidence="4 9" id="KW-0349">Heme</keyword>
<dbReference type="InterPro" id="IPR036396">
    <property type="entry name" value="Cyt_P450_sf"/>
</dbReference>
<evidence type="ECO:0000313" key="11">
    <source>
        <dbReference type="EMBL" id="GMK55690.1"/>
    </source>
</evidence>
<reference evidence="11" key="1">
    <citation type="journal article" date="2023" name="BMC Genomics">
        <title>Chromosome-level genome assemblies of Cutaneotrichosporon spp. (Trichosporonales, Basidiomycota) reveal imbalanced evolution between nucleotide sequences and chromosome synteny.</title>
        <authorList>
            <person name="Kobayashi Y."/>
            <person name="Kayamori A."/>
            <person name="Aoki K."/>
            <person name="Shiwa Y."/>
            <person name="Matsutani M."/>
            <person name="Fujita N."/>
            <person name="Sugita T."/>
            <person name="Iwasaki W."/>
            <person name="Tanaka N."/>
            <person name="Takashima M."/>
        </authorList>
    </citation>
    <scope>NUCLEOTIDE SEQUENCE</scope>
    <source>
        <strain evidence="11">HIS016</strain>
    </source>
</reference>
<dbReference type="GO" id="GO:0004497">
    <property type="term" value="F:monooxygenase activity"/>
    <property type="evidence" value="ECO:0007669"/>
    <property type="project" value="UniProtKB-KW"/>
</dbReference>
<evidence type="ECO:0000256" key="10">
    <source>
        <dbReference type="SAM" id="Phobius"/>
    </source>
</evidence>
<evidence type="ECO:0000256" key="1">
    <source>
        <dbReference type="ARBA" id="ARBA00001971"/>
    </source>
</evidence>
<comment type="caution">
    <text evidence="11">The sequence shown here is derived from an EMBL/GenBank/DDBJ whole genome shotgun (WGS) entry which is preliminary data.</text>
</comment>
<dbReference type="EMBL" id="BTCM01000002">
    <property type="protein sequence ID" value="GMK55690.1"/>
    <property type="molecule type" value="Genomic_DNA"/>
</dbReference>
<comment type="similarity">
    <text evidence="3">Belongs to the cytochrome P450 family.</text>
</comment>
<keyword evidence="7 9" id="KW-0408">Iron</keyword>
<dbReference type="PANTHER" id="PTHR46300:SF1">
    <property type="entry name" value="P450, PUTATIVE (EUROFUNG)-RELATED"/>
    <property type="match status" value="1"/>
</dbReference>